<name>A0ABV0D0F2_9SPHN</name>
<evidence type="ECO:0000313" key="3">
    <source>
        <dbReference type="Proteomes" id="UP001484535"/>
    </source>
</evidence>
<organism evidence="2 3">
    <name type="scientific">Aurantiacibacter flavus</name>
    <dbReference type="NCBI Taxonomy" id="3145232"/>
    <lineage>
        <taxon>Bacteria</taxon>
        <taxon>Pseudomonadati</taxon>
        <taxon>Pseudomonadota</taxon>
        <taxon>Alphaproteobacteria</taxon>
        <taxon>Sphingomonadales</taxon>
        <taxon>Erythrobacteraceae</taxon>
        <taxon>Aurantiacibacter</taxon>
    </lineage>
</organism>
<gene>
    <name evidence="2" type="ORF">ABDJ38_15685</name>
</gene>
<sequence length="69" mass="7800">TKFKSGQRSVPRFSPGEPAIRQKWRPPQSAGENRQRRVGGAHLAGRRDSVNTEIFAFMKLSDYQVNVTV</sequence>
<dbReference type="Proteomes" id="UP001484535">
    <property type="component" value="Unassembled WGS sequence"/>
</dbReference>
<dbReference type="RefSeq" id="WP_346786080.1">
    <property type="nucleotide sequence ID" value="NZ_JBDLBR010000007.1"/>
</dbReference>
<evidence type="ECO:0000256" key="1">
    <source>
        <dbReference type="SAM" id="MobiDB-lite"/>
    </source>
</evidence>
<reference evidence="2 3" key="1">
    <citation type="submission" date="2024-05" db="EMBL/GenBank/DDBJ databases">
        <authorList>
            <person name="Park S."/>
        </authorList>
    </citation>
    <scope>NUCLEOTIDE SEQUENCE [LARGE SCALE GENOMIC DNA]</scope>
    <source>
        <strain evidence="2 3">DGU5</strain>
    </source>
</reference>
<feature type="region of interest" description="Disordered" evidence="1">
    <location>
        <begin position="1"/>
        <end position="42"/>
    </location>
</feature>
<feature type="non-terminal residue" evidence="2">
    <location>
        <position position="1"/>
    </location>
</feature>
<dbReference type="EMBL" id="JBDLBR010000007">
    <property type="protein sequence ID" value="MEN7538618.1"/>
    <property type="molecule type" value="Genomic_DNA"/>
</dbReference>
<protein>
    <submittedName>
        <fullName evidence="2">Uncharacterized protein</fullName>
    </submittedName>
</protein>
<keyword evidence="3" id="KW-1185">Reference proteome</keyword>
<accession>A0ABV0D0F2</accession>
<comment type="caution">
    <text evidence="2">The sequence shown here is derived from an EMBL/GenBank/DDBJ whole genome shotgun (WGS) entry which is preliminary data.</text>
</comment>
<proteinExistence type="predicted"/>
<evidence type="ECO:0000313" key="2">
    <source>
        <dbReference type="EMBL" id="MEN7538618.1"/>
    </source>
</evidence>